<dbReference type="InterPro" id="IPR011992">
    <property type="entry name" value="EF-hand-dom_pair"/>
</dbReference>
<proteinExistence type="predicted"/>
<organism evidence="1 2">
    <name type="scientific">Striga hermonthica</name>
    <name type="common">Purple witchweed</name>
    <name type="synonym">Buchnera hermonthica</name>
    <dbReference type="NCBI Taxonomy" id="68872"/>
    <lineage>
        <taxon>Eukaryota</taxon>
        <taxon>Viridiplantae</taxon>
        <taxon>Streptophyta</taxon>
        <taxon>Embryophyta</taxon>
        <taxon>Tracheophyta</taxon>
        <taxon>Spermatophyta</taxon>
        <taxon>Magnoliopsida</taxon>
        <taxon>eudicotyledons</taxon>
        <taxon>Gunneridae</taxon>
        <taxon>Pentapetalae</taxon>
        <taxon>asterids</taxon>
        <taxon>lamiids</taxon>
        <taxon>Lamiales</taxon>
        <taxon>Orobanchaceae</taxon>
        <taxon>Buchnereae</taxon>
        <taxon>Striga</taxon>
    </lineage>
</organism>
<name>A0A9N7MLM1_STRHE</name>
<dbReference type="EMBL" id="CACSLK010002554">
    <property type="protein sequence ID" value="CAA0808185.1"/>
    <property type="molecule type" value="Genomic_DNA"/>
</dbReference>
<protein>
    <submittedName>
        <fullName evidence="1">Calmodulin-like protein 5</fullName>
    </submittedName>
</protein>
<sequence length="94" mass="10335">MNGDDNISRKELNNSLENLGMCVPEEKLRAMIGKIYVDGDVHLDAEEFGTLYTVVMANAGGDEGDDGEEDVREEFTDFFPSGQGGFITADELRL</sequence>
<accession>A0A9N7MLM1</accession>
<dbReference type="OrthoDB" id="925817at2759"/>
<gene>
    <name evidence="1" type="ORF">SHERM_10547</name>
</gene>
<dbReference type="Proteomes" id="UP001153555">
    <property type="component" value="Unassembled WGS sequence"/>
</dbReference>
<evidence type="ECO:0000313" key="2">
    <source>
        <dbReference type="Proteomes" id="UP001153555"/>
    </source>
</evidence>
<keyword evidence="2" id="KW-1185">Reference proteome</keyword>
<dbReference type="SUPFAM" id="SSF47473">
    <property type="entry name" value="EF-hand"/>
    <property type="match status" value="1"/>
</dbReference>
<dbReference type="Gene3D" id="1.10.238.10">
    <property type="entry name" value="EF-hand"/>
    <property type="match status" value="1"/>
</dbReference>
<comment type="caution">
    <text evidence="1">The sequence shown here is derived from an EMBL/GenBank/DDBJ whole genome shotgun (WGS) entry which is preliminary data.</text>
</comment>
<dbReference type="AlphaFoldDB" id="A0A9N7MLM1"/>
<evidence type="ECO:0000313" key="1">
    <source>
        <dbReference type="EMBL" id="CAA0808185.1"/>
    </source>
</evidence>
<reference evidence="1" key="1">
    <citation type="submission" date="2019-12" db="EMBL/GenBank/DDBJ databases">
        <authorList>
            <person name="Scholes J."/>
        </authorList>
    </citation>
    <scope>NUCLEOTIDE SEQUENCE</scope>
</reference>